<gene>
    <name evidence="6" type="ORF">SAMN05660330_00143</name>
</gene>
<dbReference type="NCBIfam" id="NF002964">
    <property type="entry name" value="PRK03635.1"/>
    <property type="match status" value="1"/>
</dbReference>
<sequence>MLDYKLLEAMAAVIREGGFDKGARVLNITQSAVSQRIRQLEELTGQVLVIRSSPPEATAAGKKMMIHYQQVRHLEEDLLTNNFQQSEHNFTTLGIALNADSLATWFLPAIATFAREEKVLLDLAVDDQDQTHKLLKNGDVVGCISTKSKPIQGCRTIFLGTMTYHMSATPEFAAKWFPEALTVPDACRAPAVIFNRKDELHDALFSRMFGKTITVPAHYVPSTETFMDFIVAGLGYGMVPFQQSRHLFESGCLVDLAPGSTINIDLYWHCWNLQSKLLDKLSRLLIFQAKVLLDT</sequence>
<keyword evidence="2" id="KW-0805">Transcription regulation</keyword>
<keyword evidence="7" id="KW-1185">Reference proteome</keyword>
<dbReference type="STRING" id="91360.SAMN05660330_00143"/>
<dbReference type="PROSITE" id="PS50931">
    <property type="entry name" value="HTH_LYSR"/>
    <property type="match status" value="1"/>
</dbReference>
<dbReference type="InterPro" id="IPR017685">
    <property type="entry name" value="ArgP"/>
</dbReference>
<evidence type="ECO:0000313" key="7">
    <source>
        <dbReference type="Proteomes" id="UP000199073"/>
    </source>
</evidence>
<dbReference type="Gene3D" id="1.10.10.10">
    <property type="entry name" value="Winged helix-like DNA-binding domain superfamily/Winged helix DNA-binding domain"/>
    <property type="match status" value="1"/>
</dbReference>
<organism evidence="6 7">
    <name type="scientific">Desulforhopalus singaporensis</name>
    <dbReference type="NCBI Taxonomy" id="91360"/>
    <lineage>
        <taxon>Bacteria</taxon>
        <taxon>Pseudomonadati</taxon>
        <taxon>Thermodesulfobacteriota</taxon>
        <taxon>Desulfobulbia</taxon>
        <taxon>Desulfobulbales</taxon>
        <taxon>Desulfocapsaceae</taxon>
        <taxon>Desulforhopalus</taxon>
    </lineage>
</organism>
<dbReference type="Proteomes" id="UP000199073">
    <property type="component" value="Unassembled WGS sequence"/>
</dbReference>
<protein>
    <submittedName>
        <fullName evidence="6">LysR family transcriptional regulator, chromosome initiation inhibitor</fullName>
    </submittedName>
</protein>
<dbReference type="InterPro" id="IPR036390">
    <property type="entry name" value="WH_DNA-bd_sf"/>
</dbReference>
<dbReference type="SUPFAM" id="SSF46785">
    <property type="entry name" value="Winged helix' DNA-binding domain"/>
    <property type="match status" value="1"/>
</dbReference>
<name>A0A1H0J4A7_9BACT</name>
<dbReference type="NCBIfam" id="NF009888">
    <property type="entry name" value="PRK13348.1"/>
    <property type="match status" value="1"/>
</dbReference>
<dbReference type="GO" id="GO:0003700">
    <property type="term" value="F:DNA-binding transcription factor activity"/>
    <property type="evidence" value="ECO:0007669"/>
    <property type="project" value="InterPro"/>
</dbReference>
<dbReference type="RefSeq" id="WP_092218750.1">
    <property type="nucleotide sequence ID" value="NZ_FNJI01000001.1"/>
</dbReference>
<feature type="domain" description="HTH lysR-type" evidence="5">
    <location>
        <begin position="2"/>
        <end position="58"/>
    </location>
</feature>
<accession>A0A1H0J4A7</accession>
<dbReference type="SUPFAM" id="SSF53850">
    <property type="entry name" value="Periplasmic binding protein-like II"/>
    <property type="match status" value="1"/>
</dbReference>
<dbReference type="PANTHER" id="PTHR30579:SF2">
    <property type="entry name" value="HTH-TYPE TRANSCRIPTIONAL REGULATOR ARGP"/>
    <property type="match status" value="1"/>
</dbReference>
<evidence type="ECO:0000313" key="6">
    <source>
        <dbReference type="EMBL" id="SDO38555.1"/>
    </source>
</evidence>
<evidence type="ECO:0000256" key="3">
    <source>
        <dbReference type="ARBA" id="ARBA00023125"/>
    </source>
</evidence>
<dbReference type="InterPro" id="IPR036388">
    <property type="entry name" value="WH-like_DNA-bd_sf"/>
</dbReference>
<dbReference type="InterPro" id="IPR000847">
    <property type="entry name" value="LysR_HTH_N"/>
</dbReference>
<dbReference type="InterPro" id="IPR050176">
    <property type="entry name" value="LTTR"/>
</dbReference>
<dbReference type="OrthoDB" id="3252676at2"/>
<dbReference type="EMBL" id="FNJI01000001">
    <property type="protein sequence ID" value="SDO38555.1"/>
    <property type="molecule type" value="Genomic_DNA"/>
</dbReference>
<keyword evidence="3" id="KW-0238">DNA-binding</keyword>
<comment type="similarity">
    <text evidence="1">Belongs to the LysR transcriptional regulatory family.</text>
</comment>
<dbReference type="Gene3D" id="3.40.190.290">
    <property type="match status" value="1"/>
</dbReference>
<evidence type="ECO:0000256" key="2">
    <source>
        <dbReference type="ARBA" id="ARBA00023015"/>
    </source>
</evidence>
<dbReference type="NCBIfam" id="TIGR03298">
    <property type="entry name" value="argP"/>
    <property type="match status" value="1"/>
</dbReference>
<keyword evidence="4" id="KW-0804">Transcription</keyword>
<dbReference type="PRINTS" id="PR00039">
    <property type="entry name" value="HTHLYSR"/>
</dbReference>
<dbReference type="InterPro" id="IPR005119">
    <property type="entry name" value="LysR_subst-bd"/>
</dbReference>
<dbReference type="Pfam" id="PF03466">
    <property type="entry name" value="LysR_substrate"/>
    <property type="match status" value="1"/>
</dbReference>
<dbReference type="Pfam" id="PF00126">
    <property type="entry name" value="HTH_1"/>
    <property type="match status" value="1"/>
</dbReference>
<evidence type="ECO:0000256" key="4">
    <source>
        <dbReference type="ARBA" id="ARBA00023163"/>
    </source>
</evidence>
<dbReference type="PANTHER" id="PTHR30579">
    <property type="entry name" value="TRANSCRIPTIONAL REGULATOR"/>
    <property type="match status" value="1"/>
</dbReference>
<proteinExistence type="inferred from homology"/>
<evidence type="ECO:0000256" key="1">
    <source>
        <dbReference type="ARBA" id="ARBA00009437"/>
    </source>
</evidence>
<dbReference type="AlphaFoldDB" id="A0A1H0J4A7"/>
<reference evidence="6 7" key="1">
    <citation type="submission" date="2016-10" db="EMBL/GenBank/DDBJ databases">
        <authorList>
            <person name="de Groot N.N."/>
        </authorList>
    </citation>
    <scope>NUCLEOTIDE SEQUENCE [LARGE SCALE GENOMIC DNA]</scope>
    <source>
        <strain evidence="6 7">DSM 12130</strain>
    </source>
</reference>
<evidence type="ECO:0000259" key="5">
    <source>
        <dbReference type="PROSITE" id="PS50931"/>
    </source>
</evidence>
<dbReference type="GO" id="GO:0003677">
    <property type="term" value="F:DNA binding"/>
    <property type="evidence" value="ECO:0007669"/>
    <property type="project" value="UniProtKB-KW"/>
</dbReference>